<dbReference type="InterPro" id="IPR050678">
    <property type="entry name" value="DNA_Partitioning_ATPase"/>
</dbReference>
<reference evidence="1 2" key="1">
    <citation type="submission" date="2020-08" db="EMBL/GenBank/DDBJ databases">
        <title>Genomic Encyclopedia of Type Strains, Phase IV (KMG-IV): sequencing the most valuable type-strain genomes for metagenomic binning, comparative biology and taxonomic classification.</title>
        <authorList>
            <person name="Goeker M."/>
        </authorList>
    </citation>
    <scope>NUCLEOTIDE SEQUENCE [LARGE SCALE GENOMIC DNA]</scope>
    <source>
        <strain evidence="1 2">DSM 26287</strain>
    </source>
</reference>
<name>A0A7X0NGI2_9GAMM</name>
<dbReference type="SUPFAM" id="SSF52540">
    <property type="entry name" value="P-loop containing nucleoside triphosphate hydrolases"/>
    <property type="match status" value="1"/>
</dbReference>
<keyword evidence="2" id="KW-1185">Reference proteome</keyword>
<dbReference type="Gene3D" id="3.40.50.300">
    <property type="entry name" value="P-loop containing nucleotide triphosphate hydrolases"/>
    <property type="match status" value="1"/>
</dbReference>
<evidence type="ECO:0000313" key="1">
    <source>
        <dbReference type="EMBL" id="MBB6543052.1"/>
    </source>
</evidence>
<proteinExistence type="predicted"/>
<gene>
    <name evidence="1" type="ORF">HNQ55_001559</name>
</gene>
<dbReference type="Pfam" id="PF09140">
    <property type="entry name" value="MipZ"/>
    <property type="match status" value="1"/>
</dbReference>
<evidence type="ECO:0000313" key="2">
    <source>
        <dbReference type="Proteomes" id="UP000537141"/>
    </source>
</evidence>
<dbReference type="InterPro" id="IPR027417">
    <property type="entry name" value="P-loop_NTPase"/>
</dbReference>
<dbReference type="InterPro" id="IPR015223">
    <property type="entry name" value="MipZ"/>
</dbReference>
<organism evidence="1 2">
    <name type="scientific">Thalassotalea piscium</name>
    <dbReference type="NCBI Taxonomy" id="1230533"/>
    <lineage>
        <taxon>Bacteria</taxon>
        <taxon>Pseudomonadati</taxon>
        <taxon>Pseudomonadota</taxon>
        <taxon>Gammaproteobacteria</taxon>
        <taxon>Alteromonadales</taxon>
        <taxon>Colwelliaceae</taxon>
        <taxon>Thalassotalea</taxon>
    </lineage>
</organism>
<comment type="caution">
    <text evidence="1">The sequence shown here is derived from an EMBL/GenBank/DDBJ whole genome shotgun (WGS) entry which is preliminary data.</text>
</comment>
<dbReference type="Proteomes" id="UP000537141">
    <property type="component" value="Unassembled WGS sequence"/>
</dbReference>
<dbReference type="RefSeq" id="WP_184423862.1">
    <property type="nucleotide sequence ID" value="NZ_BAABLB010000049.1"/>
</dbReference>
<dbReference type="EMBL" id="JACHHU010000010">
    <property type="protein sequence ID" value="MBB6543052.1"/>
    <property type="molecule type" value="Genomic_DNA"/>
</dbReference>
<dbReference type="PANTHER" id="PTHR13696:SF96">
    <property type="entry name" value="COBQ_COBB_MIND_PARA NUCLEOTIDE BINDING DOMAIN-CONTAINING PROTEIN"/>
    <property type="match status" value="1"/>
</dbReference>
<sequence length="257" mass="27857">MAIILGVGGTKGGCGKSNTAVNTAAELLRQGFSVGILDADKKKSSANWGQSRAEFIAYLETGDMSEDNEFIDLDVIKDTFTNNQIIKLKEANLEKCEYKHSLGDIRDTIKAMAERNDFVIVDVGGGDTKEFRQTGGMADILITPFKPSTFDTDTIPELVDALDLALDSRPNLVIKSLVNEVPNGGNKGRGKKLINLLQQYPALSKTFSTQIKSRTAYIDSLDCGLGVVDTFDSKAKGEFSCLVHEILEVAKEIGKLA</sequence>
<accession>A0A7X0NGI2</accession>
<dbReference type="PIRSF" id="PIRSF009320">
    <property type="entry name" value="Nuc_binding_HP_1000"/>
    <property type="match status" value="1"/>
</dbReference>
<protein>
    <submittedName>
        <fullName evidence="1">Chromosome partitioning protein</fullName>
    </submittedName>
</protein>
<dbReference type="AlphaFoldDB" id="A0A7X0NGI2"/>
<dbReference type="PANTHER" id="PTHR13696">
    <property type="entry name" value="P-LOOP CONTAINING NUCLEOSIDE TRIPHOSPHATE HYDROLASE"/>
    <property type="match status" value="1"/>
</dbReference>